<sequence length="306" mass="31727">MILLASVLPVTGRGLELAHGVANVAVFMLFFLYGLRLPRRDVIEGLGDHVFLVPLVFWVFGAMTLAGWIVWKGIAGLAPADVALGFLFLGVLPSTVQSATVYSSIAGGNVASSVIAAALLNIAGVFVSAPLFSLLAGNSEAGLAGDVIVKILVILLLPFLLGQGLQGFTRSWVQDHRKLIGLLDRGVIGLAVYVAFSGAVEQDVWTSVSAKAWAAILAGVAVLLAFAHAGAWTVGGLVGLAREKRISFLFGGAQKSIAMGAPLATVLFPAALAGIVLLPLLAYHLIQMMVAAVIASRLNPPSEVAD</sequence>
<dbReference type="Pfam" id="PF13593">
    <property type="entry name" value="SBF_like"/>
    <property type="match status" value="1"/>
</dbReference>
<evidence type="ECO:0000313" key="2">
    <source>
        <dbReference type="EMBL" id="NYH94105.1"/>
    </source>
</evidence>
<reference evidence="2 3" key="1">
    <citation type="submission" date="2020-07" db="EMBL/GenBank/DDBJ databases">
        <title>Genomic Encyclopedia of Type Strains, Phase IV (KMG-IV): sequencing the most valuable type-strain genomes for metagenomic binning, comparative biology and taxonomic classification.</title>
        <authorList>
            <person name="Goeker M."/>
        </authorList>
    </citation>
    <scope>NUCLEOTIDE SEQUENCE [LARGE SCALE GENOMIC DNA]</scope>
    <source>
        <strain evidence="2 3">DSM 29043</strain>
    </source>
</reference>
<dbReference type="InterPro" id="IPR016833">
    <property type="entry name" value="Put_Na-Bile_cotransptr"/>
</dbReference>
<feature type="transmembrane region" description="Helical" evidence="1">
    <location>
        <begin position="212"/>
        <end position="240"/>
    </location>
</feature>
<feature type="transmembrane region" description="Helical" evidence="1">
    <location>
        <begin position="20"/>
        <end position="38"/>
    </location>
</feature>
<feature type="transmembrane region" description="Helical" evidence="1">
    <location>
        <begin position="261"/>
        <end position="286"/>
    </location>
</feature>
<feature type="transmembrane region" description="Helical" evidence="1">
    <location>
        <begin position="50"/>
        <end position="71"/>
    </location>
</feature>
<feature type="transmembrane region" description="Helical" evidence="1">
    <location>
        <begin position="114"/>
        <end position="135"/>
    </location>
</feature>
<proteinExistence type="predicted"/>
<feature type="transmembrane region" description="Helical" evidence="1">
    <location>
        <begin position="83"/>
        <end position="102"/>
    </location>
</feature>
<keyword evidence="1" id="KW-0472">Membrane</keyword>
<feature type="transmembrane region" description="Helical" evidence="1">
    <location>
        <begin position="141"/>
        <end position="161"/>
    </location>
</feature>
<protein>
    <submittedName>
        <fullName evidence="2">Sodium/bile acid cotransporter 7</fullName>
    </submittedName>
</protein>
<dbReference type="Proteomes" id="UP000522081">
    <property type="component" value="Unassembled WGS sequence"/>
</dbReference>
<accession>A0A7Y9XT89</accession>
<dbReference type="PANTHER" id="PTHR18640">
    <property type="entry name" value="SOLUTE CARRIER FAMILY 10 MEMBER 7"/>
    <property type="match status" value="1"/>
</dbReference>
<keyword evidence="1" id="KW-0812">Transmembrane</keyword>
<dbReference type="Gene3D" id="1.20.1530.20">
    <property type="match status" value="1"/>
</dbReference>
<organism evidence="2 3">
    <name type="scientific">Novosphingobium marinum</name>
    <dbReference type="NCBI Taxonomy" id="1514948"/>
    <lineage>
        <taxon>Bacteria</taxon>
        <taxon>Pseudomonadati</taxon>
        <taxon>Pseudomonadota</taxon>
        <taxon>Alphaproteobacteria</taxon>
        <taxon>Sphingomonadales</taxon>
        <taxon>Sphingomonadaceae</taxon>
        <taxon>Novosphingobium</taxon>
    </lineage>
</organism>
<comment type="caution">
    <text evidence="2">The sequence shown here is derived from an EMBL/GenBank/DDBJ whole genome shotgun (WGS) entry which is preliminary data.</text>
</comment>
<evidence type="ECO:0000256" key="1">
    <source>
        <dbReference type="SAM" id="Phobius"/>
    </source>
</evidence>
<dbReference type="InterPro" id="IPR038770">
    <property type="entry name" value="Na+/solute_symporter_sf"/>
</dbReference>
<gene>
    <name evidence="2" type="ORF">FHS75_000410</name>
</gene>
<feature type="transmembrane region" description="Helical" evidence="1">
    <location>
        <begin position="182"/>
        <end position="200"/>
    </location>
</feature>
<dbReference type="GO" id="GO:0005886">
    <property type="term" value="C:plasma membrane"/>
    <property type="evidence" value="ECO:0007669"/>
    <property type="project" value="TreeGrafter"/>
</dbReference>
<keyword evidence="1" id="KW-1133">Transmembrane helix</keyword>
<keyword evidence="3" id="KW-1185">Reference proteome</keyword>
<evidence type="ECO:0000313" key="3">
    <source>
        <dbReference type="Proteomes" id="UP000522081"/>
    </source>
</evidence>
<dbReference type="PANTHER" id="PTHR18640:SF5">
    <property type="entry name" value="SODIUM_BILE ACID COTRANSPORTER 7"/>
    <property type="match status" value="1"/>
</dbReference>
<dbReference type="EMBL" id="JACBZF010000001">
    <property type="protein sequence ID" value="NYH94105.1"/>
    <property type="molecule type" value="Genomic_DNA"/>
</dbReference>
<name>A0A7Y9XT89_9SPHN</name>
<dbReference type="AlphaFoldDB" id="A0A7Y9XT89"/>